<evidence type="ECO:0000256" key="6">
    <source>
        <dbReference type="HAMAP-Rule" id="MF_01877"/>
    </source>
</evidence>
<evidence type="ECO:0000259" key="7">
    <source>
        <dbReference type="Pfam" id="PF00590"/>
    </source>
</evidence>
<dbReference type="PROSITE" id="PS01296">
    <property type="entry name" value="RSMI"/>
    <property type="match status" value="1"/>
</dbReference>
<evidence type="ECO:0000256" key="2">
    <source>
        <dbReference type="ARBA" id="ARBA00022552"/>
    </source>
</evidence>
<sequence>MGKLYILGTPIGNLEDITFRAIKTLKEVDLILCEDTRQTKKILSHYEIPTRTESYHHHSSPEKVEKIIKLLEDGLNIALVSDAGTPGISDPGGKLVEAVLEKFEKEIKIIPIPGPSALATIVSVSGLPTDKFIFLGFPPHKKGKNKFFEQIKSFDFPAIYYESPHRLLKNLELVKEILPEKKIVLGRELTKIFEEVVRGSVDEVLEYFKNNKDKVRGEIVIILY</sequence>
<keyword evidence="1 6" id="KW-0963">Cytoplasm</keyword>
<proteinExistence type="inferred from homology"/>
<dbReference type="EMBL" id="MFGA01000020">
    <property type="protein sequence ID" value="OGF20738.1"/>
    <property type="molecule type" value="Genomic_DNA"/>
</dbReference>
<protein>
    <recommendedName>
        <fullName evidence="6">Ribosomal RNA small subunit methyltransferase I</fullName>
        <ecNumber evidence="6">2.1.1.198</ecNumber>
    </recommendedName>
    <alternativeName>
        <fullName evidence="6">16S rRNA 2'-O-ribose C1402 methyltransferase</fullName>
    </alternativeName>
    <alternativeName>
        <fullName evidence="6">rRNA (cytidine-2'-O-)-methyltransferase RsmI</fullName>
    </alternativeName>
</protein>
<dbReference type="AlphaFoldDB" id="A0A1F5S202"/>
<dbReference type="PIRSF" id="PIRSF005917">
    <property type="entry name" value="MTase_YraL"/>
    <property type="match status" value="1"/>
</dbReference>
<dbReference type="InterPro" id="IPR014777">
    <property type="entry name" value="4pyrrole_Mease_sub1"/>
</dbReference>
<dbReference type="PANTHER" id="PTHR46111">
    <property type="entry name" value="RIBOSOMAL RNA SMALL SUBUNIT METHYLTRANSFERASE I"/>
    <property type="match status" value="1"/>
</dbReference>
<dbReference type="SUPFAM" id="SSF53790">
    <property type="entry name" value="Tetrapyrrole methylase"/>
    <property type="match status" value="1"/>
</dbReference>
<dbReference type="HAMAP" id="MF_01877">
    <property type="entry name" value="16SrRNA_methyltr_I"/>
    <property type="match status" value="1"/>
</dbReference>
<organism evidence="8 9">
    <name type="scientific">Candidatus Falkowbacteria bacterium RIFOXYA2_FULL_38_12</name>
    <dbReference type="NCBI Taxonomy" id="1797993"/>
    <lineage>
        <taxon>Bacteria</taxon>
        <taxon>Candidatus Falkowiibacteriota</taxon>
    </lineage>
</organism>
<dbReference type="Pfam" id="PF00590">
    <property type="entry name" value="TP_methylase"/>
    <property type="match status" value="1"/>
</dbReference>
<dbReference type="CDD" id="cd11648">
    <property type="entry name" value="RsmI"/>
    <property type="match status" value="1"/>
</dbReference>
<dbReference type="EC" id="2.1.1.198" evidence="6"/>
<comment type="subcellular location">
    <subcellularLocation>
        <location evidence="6">Cytoplasm</location>
    </subcellularLocation>
</comment>
<comment type="catalytic activity">
    <reaction evidence="6">
        <text>cytidine(1402) in 16S rRNA + S-adenosyl-L-methionine = 2'-O-methylcytidine(1402) in 16S rRNA + S-adenosyl-L-homocysteine + H(+)</text>
        <dbReference type="Rhea" id="RHEA:42924"/>
        <dbReference type="Rhea" id="RHEA-COMP:10285"/>
        <dbReference type="Rhea" id="RHEA-COMP:10286"/>
        <dbReference type="ChEBI" id="CHEBI:15378"/>
        <dbReference type="ChEBI" id="CHEBI:57856"/>
        <dbReference type="ChEBI" id="CHEBI:59789"/>
        <dbReference type="ChEBI" id="CHEBI:74495"/>
        <dbReference type="ChEBI" id="CHEBI:82748"/>
        <dbReference type="EC" id="2.1.1.198"/>
    </reaction>
</comment>
<evidence type="ECO:0000313" key="9">
    <source>
        <dbReference type="Proteomes" id="UP000177407"/>
    </source>
</evidence>
<comment type="caution">
    <text evidence="8">The sequence shown here is derived from an EMBL/GenBank/DDBJ whole genome shotgun (WGS) entry which is preliminary data.</text>
</comment>
<evidence type="ECO:0000313" key="8">
    <source>
        <dbReference type="EMBL" id="OGF20738.1"/>
    </source>
</evidence>
<evidence type="ECO:0000256" key="1">
    <source>
        <dbReference type="ARBA" id="ARBA00022490"/>
    </source>
</evidence>
<dbReference type="GO" id="GO:0005737">
    <property type="term" value="C:cytoplasm"/>
    <property type="evidence" value="ECO:0007669"/>
    <property type="project" value="UniProtKB-SubCell"/>
</dbReference>
<dbReference type="GO" id="GO:0070677">
    <property type="term" value="F:rRNA (cytosine-2'-O-)-methyltransferase activity"/>
    <property type="evidence" value="ECO:0007669"/>
    <property type="project" value="UniProtKB-UniRule"/>
</dbReference>
<evidence type="ECO:0000256" key="4">
    <source>
        <dbReference type="ARBA" id="ARBA00022679"/>
    </source>
</evidence>
<keyword evidence="4 6" id="KW-0808">Transferase</keyword>
<name>A0A1F5S202_9BACT</name>
<evidence type="ECO:0000256" key="5">
    <source>
        <dbReference type="ARBA" id="ARBA00022691"/>
    </source>
</evidence>
<dbReference type="PANTHER" id="PTHR46111:SF1">
    <property type="entry name" value="RIBOSOMAL RNA SMALL SUBUNIT METHYLTRANSFERASE I"/>
    <property type="match status" value="1"/>
</dbReference>
<keyword evidence="2 6" id="KW-0698">rRNA processing</keyword>
<dbReference type="InterPro" id="IPR035996">
    <property type="entry name" value="4pyrrol_Methylase_sf"/>
</dbReference>
<dbReference type="Gene3D" id="3.30.950.10">
    <property type="entry name" value="Methyltransferase, Cobalt-precorrin-4 Transmethylase, Domain 2"/>
    <property type="match status" value="1"/>
</dbReference>
<dbReference type="InterPro" id="IPR008189">
    <property type="entry name" value="rRNA_ssu_MeTfrase_I"/>
</dbReference>
<comment type="function">
    <text evidence="6">Catalyzes the 2'-O-methylation of the ribose of cytidine 1402 (C1402) in 16S rRNA.</text>
</comment>
<dbReference type="Gene3D" id="3.40.1010.10">
    <property type="entry name" value="Cobalt-precorrin-4 Transmethylase, Domain 1"/>
    <property type="match status" value="1"/>
</dbReference>
<dbReference type="NCBIfam" id="TIGR00096">
    <property type="entry name" value="16S rRNA (cytidine(1402)-2'-O)-methyltransferase"/>
    <property type="match status" value="1"/>
</dbReference>
<feature type="domain" description="Tetrapyrrole methylase" evidence="7">
    <location>
        <begin position="3"/>
        <end position="204"/>
    </location>
</feature>
<keyword evidence="3 6" id="KW-0489">Methyltransferase</keyword>
<reference evidence="8 9" key="1">
    <citation type="journal article" date="2016" name="Nat. Commun.">
        <title>Thousands of microbial genomes shed light on interconnected biogeochemical processes in an aquifer system.</title>
        <authorList>
            <person name="Anantharaman K."/>
            <person name="Brown C.T."/>
            <person name="Hug L.A."/>
            <person name="Sharon I."/>
            <person name="Castelle C.J."/>
            <person name="Probst A.J."/>
            <person name="Thomas B.C."/>
            <person name="Singh A."/>
            <person name="Wilkins M.J."/>
            <person name="Karaoz U."/>
            <person name="Brodie E.L."/>
            <person name="Williams K.H."/>
            <person name="Hubbard S.S."/>
            <person name="Banfield J.F."/>
        </authorList>
    </citation>
    <scope>NUCLEOTIDE SEQUENCE [LARGE SCALE GENOMIC DNA]</scope>
</reference>
<dbReference type="InterPro" id="IPR014776">
    <property type="entry name" value="4pyrrole_Mease_sub2"/>
</dbReference>
<accession>A0A1F5S202</accession>
<dbReference type="FunFam" id="3.40.1010.10:FF:000007">
    <property type="entry name" value="Ribosomal RNA small subunit methyltransferase I"/>
    <property type="match status" value="1"/>
</dbReference>
<keyword evidence="5 6" id="KW-0949">S-adenosyl-L-methionine</keyword>
<dbReference type="InterPro" id="IPR000878">
    <property type="entry name" value="4pyrrol_Mease"/>
</dbReference>
<comment type="similarity">
    <text evidence="6">Belongs to the methyltransferase superfamily. RsmI family.</text>
</comment>
<dbReference type="FunFam" id="3.30.950.10:FF:000002">
    <property type="entry name" value="Ribosomal RNA small subunit methyltransferase I"/>
    <property type="match status" value="1"/>
</dbReference>
<gene>
    <name evidence="6" type="primary">rsmI</name>
    <name evidence="8" type="ORF">A2257_03115</name>
</gene>
<evidence type="ECO:0000256" key="3">
    <source>
        <dbReference type="ARBA" id="ARBA00022603"/>
    </source>
</evidence>
<dbReference type="InterPro" id="IPR018063">
    <property type="entry name" value="SAM_MeTrfase_RsmI_CS"/>
</dbReference>
<dbReference type="Proteomes" id="UP000177407">
    <property type="component" value="Unassembled WGS sequence"/>
</dbReference>